<name>K1R7S1_MAGGI</name>
<accession>K1R7S1</accession>
<evidence type="ECO:0000256" key="1">
    <source>
        <dbReference type="SAM" id="MobiDB-lite"/>
    </source>
</evidence>
<protein>
    <submittedName>
        <fullName evidence="2">Uncharacterized protein</fullName>
    </submittedName>
</protein>
<reference evidence="2" key="1">
    <citation type="journal article" date="2012" name="Nature">
        <title>The oyster genome reveals stress adaptation and complexity of shell formation.</title>
        <authorList>
            <person name="Zhang G."/>
            <person name="Fang X."/>
            <person name="Guo X."/>
            <person name="Li L."/>
            <person name="Luo R."/>
            <person name="Xu F."/>
            <person name="Yang P."/>
            <person name="Zhang L."/>
            <person name="Wang X."/>
            <person name="Qi H."/>
            <person name="Xiong Z."/>
            <person name="Que H."/>
            <person name="Xie Y."/>
            <person name="Holland P.W."/>
            <person name="Paps J."/>
            <person name="Zhu Y."/>
            <person name="Wu F."/>
            <person name="Chen Y."/>
            <person name="Wang J."/>
            <person name="Peng C."/>
            <person name="Meng J."/>
            <person name="Yang L."/>
            <person name="Liu J."/>
            <person name="Wen B."/>
            <person name="Zhang N."/>
            <person name="Huang Z."/>
            <person name="Zhu Q."/>
            <person name="Feng Y."/>
            <person name="Mount A."/>
            <person name="Hedgecock D."/>
            <person name="Xu Z."/>
            <person name="Liu Y."/>
            <person name="Domazet-Loso T."/>
            <person name="Du Y."/>
            <person name="Sun X."/>
            <person name="Zhang S."/>
            <person name="Liu B."/>
            <person name="Cheng P."/>
            <person name="Jiang X."/>
            <person name="Li J."/>
            <person name="Fan D."/>
            <person name="Wang W."/>
            <person name="Fu W."/>
            <person name="Wang T."/>
            <person name="Wang B."/>
            <person name="Zhang J."/>
            <person name="Peng Z."/>
            <person name="Li Y."/>
            <person name="Li N."/>
            <person name="Wang J."/>
            <person name="Chen M."/>
            <person name="He Y."/>
            <person name="Tan F."/>
            <person name="Song X."/>
            <person name="Zheng Q."/>
            <person name="Huang R."/>
            <person name="Yang H."/>
            <person name="Du X."/>
            <person name="Chen L."/>
            <person name="Yang M."/>
            <person name="Gaffney P.M."/>
            <person name="Wang S."/>
            <person name="Luo L."/>
            <person name="She Z."/>
            <person name="Ming Y."/>
            <person name="Huang W."/>
            <person name="Zhang S."/>
            <person name="Huang B."/>
            <person name="Zhang Y."/>
            <person name="Qu T."/>
            <person name="Ni P."/>
            <person name="Miao G."/>
            <person name="Wang J."/>
            <person name="Wang Q."/>
            <person name="Steinberg C.E."/>
            <person name="Wang H."/>
            <person name="Li N."/>
            <person name="Qian L."/>
            <person name="Zhang G."/>
            <person name="Li Y."/>
            <person name="Yang H."/>
            <person name="Liu X."/>
            <person name="Wang J."/>
            <person name="Yin Y."/>
            <person name="Wang J."/>
        </authorList>
    </citation>
    <scope>NUCLEOTIDE SEQUENCE [LARGE SCALE GENOMIC DNA]</scope>
    <source>
        <strain evidence="2">05x7-T-G4-1.051#20</strain>
    </source>
</reference>
<feature type="region of interest" description="Disordered" evidence="1">
    <location>
        <begin position="1"/>
        <end position="20"/>
    </location>
</feature>
<dbReference type="AlphaFoldDB" id="K1R7S1"/>
<feature type="region of interest" description="Disordered" evidence="1">
    <location>
        <begin position="75"/>
        <end position="104"/>
    </location>
</feature>
<dbReference type="EMBL" id="JH816527">
    <property type="protein sequence ID" value="EKC37245.1"/>
    <property type="molecule type" value="Genomic_DNA"/>
</dbReference>
<dbReference type="InParanoid" id="K1R7S1"/>
<dbReference type="HOGENOM" id="CLU_1887747_0_0_1"/>
<evidence type="ECO:0000313" key="2">
    <source>
        <dbReference type="EMBL" id="EKC37245.1"/>
    </source>
</evidence>
<gene>
    <name evidence="2" type="ORF">CGI_10018558</name>
</gene>
<organism evidence="2">
    <name type="scientific">Magallana gigas</name>
    <name type="common">Pacific oyster</name>
    <name type="synonym">Crassostrea gigas</name>
    <dbReference type="NCBI Taxonomy" id="29159"/>
    <lineage>
        <taxon>Eukaryota</taxon>
        <taxon>Metazoa</taxon>
        <taxon>Spiralia</taxon>
        <taxon>Lophotrochozoa</taxon>
        <taxon>Mollusca</taxon>
        <taxon>Bivalvia</taxon>
        <taxon>Autobranchia</taxon>
        <taxon>Pteriomorphia</taxon>
        <taxon>Ostreida</taxon>
        <taxon>Ostreoidea</taxon>
        <taxon>Ostreidae</taxon>
        <taxon>Magallana</taxon>
    </lineage>
</organism>
<feature type="compositionally biased region" description="Low complexity" evidence="1">
    <location>
        <begin position="80"/>
        <end position="104"/>
    </location>
</feature>
<feature type="compositionally biased region" description="Basic residues" evidence="1">
    <location>
        <begin position="1"/>
        <end position="11"/>
    </location>
</feature>
<proteinExistence type="predicted"/>
<sequence length="135" mass="14510">MATRKSSKRQKTSGNSLDMSNYLNWPAGTLREKLSEVNISAASNFPISVLRKLYVDNVLGNTSTDEIRTVPVVSTDNSVQSSLPSTNQQSPPSSTQFAEQPSSSSSLLLAEQAFGREAGMVVDSLVLTLSGTIER</sequence>